<dbReference type="OMA" id="VQQTMNF"/>
<dbReference type="AlphaFoldDB" id="A0A8S1XNN2"/>
<organism evidence="2 3">
    <name type="scientific">Paramecium octaurelia</name>
    <dbReference type="NCBI Taxonomy" id="43137"/>
    <lineage>
        <taxon>Eukaryota</taxon>
        <taxon>Sar</taxon>
        <taxon>Alveolata</taxon>
        <taxon>Ciliophora</taxon>
        <taxon>Intramacronucleata</taxon>
        <taxon>Oligohymenophorea</taxon>
        <taxon>Peniculida</taxon>
        <taxon>Parameciidae</taxon>
        <taxon>Paramecium</taxon>
    </lineage>
</organism>
<dbReference type="Proteomes" id="UP000683925">
    <property type="component" value="Unassembled WGS sequence"/>
</dbReference>
<keyword evidence="3" id="KW-1185">Reference proteome</keyword>
<dbReference type="OrthoDB" id="306100at2759"/>
<proteinExistence type="predicted"/>
<feature type="compositionally biased region" description="Polar residues" evidence="1">
    <location>
        <begin position="301"/>
        <end position="323"/>
    </location>
</feature>
<protein>
    <submittedName>
        <fullName evidence="2">Uncharacterized protein</fullName>
    </submittedName>
</protein>
<feature type="region of interest" description="Disordered" evidence="1">
    <location>
        <begin position="301"/>
        <end position="324"/>
    </location>
</feature>
<evidence type="ECO:0000313" key="3">
    <source>
        <dbReference type="Proteomes" id="UP000683925"/>
    </source>
</evidence>
<dbReference type="EMBL" id="CAJJDP010000128">
    <property type="protein sequence ID" value="CAD8202765.1"/>
    <property type="molecule type" value="Genomic_DNA"/>
</dbReference>
<gene>
    <name evidence="2" type="ORF">POCTA_138.1.T1280073</name>
</gene>
<accession>A0A8S1XNN2</accession>
<reference evidence="2" key="1">
    <citation type="submission" date="2021-01" db="EMBL/GenBank/DDBJ databases">
        <authorList>
            <consortium name="Genoscope - CEA"/>
            <person name="William W."/>
        </authorList>
    </citation>
    <scope>NUCLEOTIDE SEQUENCE</scope>
</reference>
<evidence type="ECO:0000256" key="1">
    <source>
        <dbReference type="SAM" id="MobiDB-lite"/>
    </source>
</evidence>
<evidence type="ECO:0000313" key="2">
    <source>
        <dbReference type="EMBL" id="CAD8202765.1"/>
    </source>
</evidence>
<sequence length="511" mass="58397">MSDNQQLSETQEQSVQDPSIQQEQPQESKVLNTWARSSKDLIDKYKNKFDAFKAMAVQAGYNEIPQQSTKIETNINKIEISNQPILIPQESQVVIVEIKPVETQEVNLQQQISQEIFDQQNEQAQLDVKLEEDPEQLIQLNETLCKQEPINQTVDSIKHEFSLKCIEKSNLHQIPSKQEIQSQKKLDYLQNLELGVKNSDFVVQKEEVPIPDCPVIANNYMELLDQFKSANTLEDLTDLFNRRTPFKERYNQQELLQNLKNNTSNTKVSTDQNQTQKVKTFDTLLQQFNTPNKLKQEVLTENGSGKNGGTYLNSQAPQINNKLSHGKSPNARFGFIQASPSSQFIGTSGQKTKKENTYLNVKVQQTMNFTIEVKDNVKPYKRKDELSNFMGKLGLGKYEAPKVTINLDSQNGQNAFDRLKHYVNNIGNTSAKRTPSSGLDELVNDKSFNTCTFKQQMKAFKKDRGERGESTQRQGMPVENPMLQDQSFKNLHLKLLHHQRADSQVGKAVRI</sequence>
<comment type="caution">
    <text evidence="2">The sequence shown here is derived from an EMBL/GenBank/DDBJ whole genome shotgun (WGS) entry which is preliminary data.</text>
</comment>
<name>A0A8S1XNN2_PAROT</name>
<feature type="region of interest" description="Disordered" evidence="1">
    <location>
        <begin position="1"/>
        <end position="29"/>
    </location>
</feature>